<dbReference type="GO" id="GO:0050660">
    <property type="term" value="F:flavin adenine dinucleotide binding"/>
    <property type="evidence" value="ECO:0007669"/>
    <property type="project" value="InterPro"/>
</dbReference>
<evidence type="ECO:0000256" key="10">
    <source>
        <dbReference type="PROSITE-ProRule" id="PRU01193"/>
    </source>
</evidence>
<evidence type="ECO:0000256" key="12">
    <source>
        <dbReference type="SAM" id="Phobius"/>
    </source>
</evidence>
<dbReference type="Pfam" id="PF03471">
    <property type="entry name" value="CorC_HlyC"/>
    <property type="match status" value="1"/>
</dbReference>
<dbReference type="Pfam" id="PF01595">
    <property type="entry name" value="CNNM"/>
    <property type="match status" value="1"/>
</dbReference>
<dbReference type="SUPFAM" id="SSF54631">
    <property type="entry name" value="CBS-domain pair"/>
    <property type="match status" value="1"/>
</dbReference>
<name>A0A2A9HFI9_TEPT2</name>
<dbReference type="RefSeq" id="WP_098503195.1">
    <property type="nucleotide sequence ID" value="NZ_PDJQ01000001.1"/>
</dbReference>
<evidence type="ECO:0000256" key="2">
    <source>
        <dbReference type="ARBA" id="ARBA00006337"/>
    </source>
</evidence>
<feature type="transmembrane region" description="Helical" evidence="12">
    <location>
        <begin position="141"/>
        <end position="163"/>
    </location>
</feature>
<keyword evidence="5" id="KW-0677">Repeat</keyword>
<feature type="transmembrane region" description="Helical" evidence="12">
    <location>
        <begin position="60"/>
        <end position="81"/>
    </location>
</feature>
<accession>A0A2A9HFI9</accession>
<keyword evidence="3" id="KW-1003">Cell membrane</keyword>
<evidence type="ECO:0000256" key="9">
    <source>
        <dbReference type="PROSITE-ProRule" id="PRU00703"/>
    </source>
</evidence>
<keyword evidence="4 10" id="KW-0812">Transmembrane</keyword>
<feature type="domain" description="CBS" evidence="13">
    <location>
        <begin position="290"/>
        <end position="350"/>
    </location>
</feature>
<feature type="transmembrane region" description="Helical" evidence="12">
    <location>
        <begin position="6"/>
        <end position="32"/>
    </location>
</feature>
<dbReference type="InterPro" id="IPR002550">
    <property type="entry name" value="CNNM"/>
</dbReference>
<dbReference type="PROSITE" id="PS51846">
    <property type="entry name" value="CNNM"/>
    <property type="match status" value="1"/>
</dbReference>
<evidence type="ECO:0000256" key="11">
    <source>
        <dbReference type="SAM" id="MobiDB-lite"/>
    </source>
</evidence>
<reference evidence="15 16" key="1">
    <citation type="submission" date="2017-09" db="EMBL/GenBank/DDBJ databases">
        <title>Sequencing the genomes of two abundant thermophiles in Great Basin hot springs: Thermocrinis jamiesonii and novel Chloroflexi Thermoflexus hugenholtzii.</title>
        <authorList>
            <person name="Hedlund B."/>
        </authorList>
    </citation>
    <scope>NUCLEOTIDE SEQUENCE [LARGE SCALE GENOMIC DNA]</scope>
    <source>
        <strain evidence="15 16">G233</strain>
    </source>
</reference>
<dbReference type="InterPro" id="IPR044751">
    <property type="entry name" value="Ion_transp-like_CBS"/>
</dbReference>
<keyword evidence="6 10" id="KW-1133">Transmembrane helix</keyword>
<dbReference type="AlphaFoldDB" id="A0A2A9HFI9"/>
<dbReference type="Gene3D" id="3.10.580.10">
    <property type="entry name" value="CBS-domain"/>
    <property type="match status" value="1"/>
</dbReference>
<comment type="similarity">
    <text evidence="2">Belongs to the UPF0053 family.</text>
</comment>
<evidence type="ECO:0000256" key="6">
    <source>
        <dbReference type="ARBA" id="ARBA00022989"/>
    </source>
</evidence>
<dbReference type="Gene3D" id="3.30.465.10">
    <property type="match status" value="1"/>
</dbReference>
<dbReference type="PROSITE" id="PS51371">
    <property type="entry name" value="CBS"/>
    <property type="match status" value="2"/>
</dbReference>
<dbReference type="InterPro" id="IPR046342">
    <property type="entry name" value="CBS_dom_sf"/>
</dbReference>
<evidence type="ECO:0000259" key="13">
    <source>
        <dbReference type="PROSITE" id="PS51371"/>
    </source>
</evidence>
<evidence type="ECO:0000256" key="7">
    <source>
        <dbReference type="ARBA" id="ARBA00023122"/>
    </source>
</evidence>
<dbReference type="InterPro" id="IPR051676">
    <property type="entry name" value="UPF0053_domain"/>
</dbReference>
<feature type="region of interest" description="Disordered" evidence="11">
    <location>
        <begin position="434"/>
        <end position="453"/>
    </location>
</feature>
<feature type="domain" description="CBS" evidence="13">
    <location>
        <begin position="227"/>
        <end position="286"/>
    </location>
</feature>
<dbReference type="InterPro" id="IPR000644">
    <property type="entry name" value="CBS_dom"/>
</dbReference>
<organism evidence="15 16">
    <name type="scientific">Tepidiforma thermophila (strain KCTC 52669 / CGMCC 1.13589 / G233)</name>
    <dbReference type="NCBI Taxonomy" id="2761530"/>
    <lineage>
        <taxon>Bacteria</taxon>
        <taxon>Bacillati</taxon>
        <taxon>Chloroflexota</taxon>
        <taxon>Tepidiformia</taxon>
        <taxon>Tepidiformales</taxon>
        <taxon>Tepidiformaceae</taxon>
        <taxon>Tepidiforma</taxon>
    </lineage>
</organism>
<evidence type="ECO:0000256" key="3">
    <source>
        <dbReference type="ARBA" id="ARBA00022475"/>
    </source>
</evidence>
<dbReference type="Pfam" id="PF00571">
    <property type="entry name" value="CBS"/>
    <property type="match status" value="2"/>
</dbReference>
<dbReference type="SMART" id="SM00116">
    <property type="entry name" value="CBS"/>
    <property type="match status" value="2"/>
</dbReference>
<evidence type="ECO:0000256" key="1">
    <source>
        <dbReference type="ARBA" id="ARBA00004651"/>
    </source>
</evidence>
<dbReference type="Proteomes" id="UP000223071">
    <property type="component" value="Unassembled WGS sequence"/>
</dbReference>
<evidence type="ECO:0000256" key="5">
    <source>
        <dbReference type="ARBA" id="ARBA00022737"/>
    </source>
</evidence>
<gene>
    <name evidence="15" type="ORF">A9A59_0959</name>
</gene>
<feature type="transmembrane region" description="Helical" evidence="12">
    <location>
        <begin position="101"/>
        <end position="129"/>
    </location>
</feature>
<evidence type="ECO:0000256" key="4">
    <source>
        <dbReference type="ARBA" id="ARBA00022692"/>
    </source>
</evidence>
<keyword evidence="8 10" id="KW-0472">Membrane</keyword>
<dbReference type="EMBL" id="PDJQ01000001">
    <property type="protein sequence ID" value="PFG73756.1"/>
    <property type="molecule type" value="Genomic_DNA"/>
</dbReference>
<feature type="compositionally biased region" description="Basic and acidic residues" evidence="11">
    <location>
        <begin position="442"/>
        <end position="453"/>
    </location>
</feature>
<evidence type="ECO:0000313" key="15">
    <source>
        <dbReference type="EMBL" id="PFG73756.1"/>
    </source>
</evidence>
<comment type="subcellular location">
    <subcellularLocation>
        <location evidence="1">Cell membrane</location>
        <topology evidence="1">Multi-pass membrane protein</topology>
    </subcellularLocation>
</comment>
<keyword evidence="7 9" id="KW-0129">CBS domain</keyword>
<dbReference type="PANTHER" id="PTHR43099">
    <property type="entry name" value="UPF0053 PROTEIN YRKA"/>
    <property type="match status" value="1"/>
</dbReference>
<dbReference type="InterPro" id="IPR005170">
    <property type="entry name" value="Transptr-assoc_dom"/>
</dbReference>
<evidence type="ECO:0000313" key="16">
    <source>
        <dbReference type="Proteomes" id="UP000223071"/>
    </source>
</evidence>
<protein>
    <submittedName>
        <fullName evidence="15">CBS domain containing-hemolysin-like protein</fullName>
    </submittedName>
</protein>
<sequence length="453" mass="48386">MDDPALIGFGLAGLVVLIGLNALFVAAEFAFVGVRRTRVEQLAASGQARARLLLGALRQLDATIAATQLGITMCGLALGWLGEPVLAGLIEPGLAEALSWAPAQTAGIAATVLAFLLVTALVIIFAELAPKSIALARTEQVGLFVAPPVLVFARVFRPFVWFLHRSGALVVRSLGIRQRSPAEESLDPEELELVIEASARAGLLSTSELMLARRALEFSAIQADQIMVPRTEVVAIEAGSTLDEVLEVVERHHHSRYPVYEESLDHIVGILEVKDLVALVRRGETEWRPLVRPAVAIPESVSVEVAVQAMRAKQVQIVVLVDEHGGTSGILTADEVLYRLLGRWLGGRAQGGETLRTLPSGNLLVSGLALIADVEDATGAELADEDYDTVGGFIMARLGRIPRVGDRVEVPGYQFRVMAMDGRRVDRVLVTKVGTGNGEGAHGGDERGRNPGV</sequence>
<proteinExistence type="inferred from homology"/>
<dbReference type="InterPro" id="IPR016169">
    <property type="entry name" value="FAD-bd_PCMH_sub2"/>
</dbReference>
<dbReference type="PANTHER" id="PTHR43099:SF5">
    <property type="entry name" value="HLYC_CORC FAMILY TRANSPORTER"/>
    <property type="match status" value="1"/>
</dbReference>
<dbReference type="GO" id="GO:0005886">
    <property type="term" value="C:plasma membrane"/>
    <property type="evidence" value="ECO:0007669"/>
    <property type="project" value="UniProtKB-SubCell"/>
</dbReference>
<dbReference type="InterPro" id="IPR036318">
    <property type="entry name" value="FAD-bd_PCMH-like_sf"/>
</dbReference>
<evidence type="ECO:0000256" key="8">
    <source>
        <dbReference type="ARBA" id="ARBA00023136"/>
    </source>
</evidence>
<dbReference type="SMART" id="SM01091">
    <property type="entry name" value="CorC_HlyC"/>
    <property type="match status" value="1"/>
</dbReference>
<evidence type="ECO:0000259" key="14">
    <source>
        <dbReference type="PROSITE" id="PS51846"/>
    </source>
</evidence>
<keyword evidence="16" id="KW-1185">Reference proteome</keyword>
<dbReference type="SUPFAM" id="SSF56176">
    <property type="entry name" value="FAD-binding/transporter-associated domain-like"/>
    <property type="match status" value="1"/>
</dbReference>
<comment type="caution">
    <text evidence="15">The sequence shown here is derived from an EMBL/GenBank/DDBJ whole genome shotgun (WGS) entry which is preliminary data.</text>
</comment>
<dbReference type="CDD" id="cd04590">
    <property type="entry name" value="CBS_pair_CorC_HlyC_assoc"/>
    <property type="match status" value="1"/>
</dbReference>
<feature type="domain" description="CNNM transmembrane" evidence="14">
    <location>
        <begin position="3"/>
        <end position="208"/>
    </location>
</feature>